<dbReference type="Proteomes" id="UP000295611">
    <property type="component" value="Unassembled WGS sequence"/>
</dbReference>
<dbReference type="PANTHER" id="PTHR30579">
    <property type="entry name" value="TRANSCRIPTIONAL REGULATOR"/>
    <property type="match status" value="1"/>
</dbReference>
<dbReference type="FunFam" id="1.10.10.10:FF:000001">
    <property type="entry name" value="LysR family transcriptional regulator"/>
    <property type="match status" value="1"/>
</dbReference>
<dbReference type="Gene3D" id="3.40.190.10">
    <property type="entry name" value="Periplasmic binding protein-like II"/>
    <property type="match status" value="2"/>
</dbReference>
<keyword evidence="7" id="KW-1185">Reference proteome</keyword>
<dbReference type="GO" id="GO:0003700">
    <property type="term" value="F:DNA-binding transcription factor activity"/>
    <property type="evidence" value="ECO:0007669"/>
    <property type="project" value="InterPro"/>
</dbReference>
<feature type="domain" description="HTH lysR-type" evidence="5">
    <location>
        <begin position="1"/>
        <end position="58"/>
    </location>
</feature>
<keyword evidence="3 6" id="KW-0238">DNA-binding</keyword>
<reference evidence="6 7" key="1">
    <citation type="submission" date="2019-03" db="EMBL/GenBank/DDBJ databases">
        <title>Genomic Encyclopedia of Type Strains, Phase III (KMG-III): the genomes of soil and plant-associated and newly described type strains.</title>
        <authorList>
            <person name="Whitman W."/>
        </authorList>
    </citation>
    <scope>NUCLEOTIDE SEQUENCE [LARGE SCALE GENOMIC DNA]</scope>
    <source>
        <strain evidence="6 7">CECT 8976</strain>
    </source>
</reference>
<evidence type="ECO:0000313" key="6">
    <source>
        <dbReference type="EMBL" id="TDR81544.1"/>
    </source>
</evidence>
<dbReference type="Pfam" id="PF00126">
    <property type="entry name" value="HTH_1"/>
    <property type="match status" value="1"/>
</dbReference>
<proteinExistence type="inferred from homology"/>
<comment type="caution">
    <text evidence="6">The sequence shown here is derived from an EMBL/GenBank/DDBJ whole genome shotgun (WGS) entry which is preliminary data.</text>
</comment>
<dbReference type="Pfam" id="PF03466">
    <property type="entry name" value="LysR_substrate"/>
    <property type="match status" value="1"/>
</dbReference>
<dbReference type="RefSeq" id="WP_133678909.1">
    <property type="nucleotide sequence ID" value="NZ_SNZP01000003.1"/>
</dbReference>
<evidence type="ECO:0000313" key="7">
    <source>
        <dbReference type="Proteomes" id="UP000295611"/>
    </source>
</evidence>
<evidence type="ECO:0000256" key="1">
    <source>
        <dbReference type="ARBA" id="ARBA00009437"/>
    </source>
</evidence>
<evidence type="ECO:0000256" key="4">
    <source>
        <dbReference type="ARBA" id="ARBA00023163"/>
    </source>
</evidence>
<dbReference type="OrthoDB" id="9124618at2"/>
<dbReference type="AlphaFoldDB" id="A0A4R7B9I8"/>
<evidence type="ECO:0000256" key="2">
    <source>
        <dbReference type="ARBA" id="ARBA00023015"/>
    </source>
</evidence>
<dbReference type="PANTHER" id="PTHR30579:SF7">
    <property type="entry name" value="HTH-TYPE TRANSCRIPTIONAL REGULATOR LRHA-RELATED"/>
    <property type="match status" value="1"/>
</dbReference>
<dbReference type="GO" id="GO:0003677">
    <property type="term" value="F:DNA binding"/>
    <property type="evidence" value="ECO:0007669"/>
    <property type="project" value="UniProtKB-KW"/>
</dbReference>
<dbReference type="PROSITE" id="PS50931">
    <property type="entry name" value="HTH_LYSR"/>
    <property type="match status" value="1"/>
</dbReference>
<evidence type="ECO:0000256" key="3">
    <source>
        <dbReference type="ARBA" id="ARBA00023125"/>
    </source>
</evidence>
<protein>
    <submittedName>
        <fullName evidence="6">DNA-binding transcriptional LysR family regulator</fullName>
    </submittedName>
</protein>
<dbReference type="InterPro" id="IPR036388">
    <property type="entry name" value="WH-like_DNA-bd_sf"/>
</dbReference>
<accession>A0A4R7B9I8</accession>
<organism evidence="6 7">
    <name type="scientific">Paludibacterium purpuratum</name>
    <dbReference type="NCBI Taxonomy" id="1144873"/>
    <lineage>
        <taxon>Bacteria</taxon>
        <taxon>Pseudomonadati</taxon>
        <taxon>Pseudomonadota</taxon>
        <taxon>Betaproteobacteria</taxon>
        <taxon>Neisseriales</taxon>
        <taxon>Chromobacteriaceae</taxon>
        <taxon>Paludibacterium</taxon>
    </lineage>
</organism>
<dbReference type="InterPro" id="IPR005119">
    <property type="entry name" value="LysR_subst-bd"/>
</dbReference>
<gene>
    <name evidence="6" type="ORF">DFP86_103197</name>
</gene>
<comment type="similarity">
    <text evidence="1">Belongs to the LysR transcriptional regulatory family.</text>
</comment>
<dbReference type="InterPro" id="IPR050176">
    <property type="entry name" value="LTTR"/>
</dbReference>
<dbReference type="Gene3D" id="1.10.10.10">
    <property type="entry name" value="Winged helix-like DNA-binding domain superfamily/Winged helix DNA-binding domain"/>
    <property type="match status" value="1"/>
</dbReference>
<dbReference type="EMBL" id="SNZP01000003">
    <property type="protein sequence ID" value="TDR81544.1"/>
    <property type="molecule type" value="Genomic_DNA"/>
</dbReference>
<dbReference type="InterPro" id="IPR000847">
    <property type="entry name" value="LysR_HTH_N"/>
</dbReference>
<name>A0A4R7B9I8_9NEIS</name>
<dbReference type="SUPFAM" id="SSF46785">
    <property type="entry name" value="Winged helix' DNA-binding domain"/>
    <property type="match status" value="1"/>
</dbReference>
<dbReference type="SUPFAM" id="SSF53850">
    <property type="entry name" value="Periplasmic binding protein-like II"/>
    <property type="match status" value="1"/>
</dbReference>
<sequence>MDADLLKTFLAVIRQGSFIGAAEQIGRTQSAVSQQIQRLENLLGGPLLIRTSRAIRLTAAGERFVEYAQRMVDLAEEARRTVHGLAVQQTLRVGIVEDLAGFVLAEVLQRLRAEVPQLRLDIHSASTRELLPQLGFRYDVVVGIKPSHARGGTELLPLPLCWLGEWRGGTVPLALHAEGCGMRHAATNALDNAGIAWDAAMIAEGILPNIAVVRAGLAVTVLAEGLCPPDLPRCVGLPALPSLSLRLFAHDEANIEAVETLGRVLRETLSIVGHQGQPAGSAVAGGDVGAVS</sequence>
<dbReference type="PRINTS" id="PR00039">
    <property type="entry name" value="HTHLYSR"/>
</dbReference>
<keyword evidence="4" id="KW-0804">Transcription</keyword>
<dbReference type="InterPro" id="IPR036390">
    <property type="entry name" value="WH_DNA-bd_sf"/>
</dbReference>
<keyword evidence="2" id="KW-0805">Transcription regulation</keyword>
<evidence type="ECO:0000259" key="5">
    <source>
        <dbReference type="PROSITE" id="PS50931"/>
    </source>
</evidence>